<dbReference type="AlphaFoldDB" id="A0A409WWK4"/>
<keyword evidence="4" id="KW-1185">Reference proteome</keyword>
<gene>
    <name evidence="3" type="ORF">CVT25_009682</name>
</gene>
<dbReference type="Pfam" id="PF00722">
    <property type="entry name" value="Glyco_hydro_16"/>
    <property type="match status" value="1"/>
</dbReference>
<sequence>MVFGKSLVIAGLTVAAVEASVLQQSARAPAACTYVIPEIPGGFSQRRFADFSGNTPSDSAATVLGTYNIGISQYGPLGTPVPHDFVASNVAFGNGYLGLKVNAYTSGSVHSAEIVTNDVFKYASVRTVLKSTAVQGIVEGNFFYLDVASGSQEIDFEILTTTLFNSNNPLVPPGIWATNHNNTGSEANTFDTIPFTFDPTADYHEYRIDWFGTTTNYYIDGTRVAQHTDPSTTPTVEGHWIWNAWSSGDPNWSMGPPTADGTYQIRSIDLYTGYTSTC</sequence>
<dbReference type="GO" id="GO:0004553">
    <property type="term" value="F:hydrolase activity, hydrolyzing O-glycosyl compounds"/>
    <property type="evidence" value="ECO:0007669"/>
    <property type="project" value="InterPro"/>
</dbReference>
<dbReference type="InParanoid" id="A0A409WWK4"/>
<evidence type="ECO:0000259" key="2">
    <source>
        <dbReference type="PROSITE" id="PS51762"/>
    </source>
</evidence>
<proteinExistence type="predicted"/>
<dbReference type="PROSITE" id="PS51762">
    <property type="entry name" value="GH16_2"/>
    <property type="match status" value="1"/>
</dbReference>
<feature type="domain" description="GH16" evidence="2">
    <location>
        <begin position="49"/>
        <end position="276"/>
    </location>
</feature>
<name>A0A409WWK4_PSICY</name>
<keyword evidence="1" id="KW-0732">Signal</keyword>
<dbReference type="CDD" id="cd00413">
    <property type="entry name" value="Glyco_hydrolase_16"/>
    <property type="match status" value="1"/>
</dbReference>
<dbReference type="STRING" id="93625.A0A409WWK4"/>
<dbReference type="InterPro" id="IPR013320">
    <property type="entry name" value="ConA-like_dom_sf"/>
</dbReference>
<organism evidence="3 4">
    <name type="scientific">Psilocybe cyanescens</name>
    <dbReference type="NCBI Taxonomy" id="93625"/>
    <lineage>
        <taxon>Eukaryota</taxon>
        <taxon>Fungi</taxon>
        <taxon>Dikarya</taxon>
        <taxon>Basidiomycota</taxon>
        <taxon>Agaricomycotina</taxon>
        <taxon>Agaricomycetes</taxon>
        <taxon>Agaricomycetidae</taxon>
        <taxon>Agaricales</taxon>
        <taxon>Agaricineae</taxon>
        <taxon>Strophariaceae</taxon>
        <taxon>Psilocybe</taxon>
    </lineage>
</organism>
<protein>
    <recommendedName>
        <fullName evidence="2">GH16 domain-containing protein</fullName>
    </recommendedName>
</protein>
<accession>A0A409WWK4</accession>
<reference evidence="3 4" key="1">
    <citation type="journal article" date="2018" name="Evol. Lett.">
        <title>Horizontal gene cluster transfer increased hallucinogenic mushroom diversity.</title>
        <authorList>
            <person name="Reynolds H.T."/>
            <person name="Vijayakumar V."/>
            <person name="Gluck-Thaler E."/>
            <person name="Korotkin H.B."/>
            <person name="Matheny P.B."/>
            <person name="Slot J.C."/>
        </authorList>
    </citation>
    <scope>NUCLEOTIDE SEQUENCE [LARGE SCALE GENOMIC DNA]</scope>
    <source>
        <strain evidence="3 4">2631</strain>
    </source>
</reference>
<evidence type="ECO:0000256" key="1">
    <source>
        <dbReference type="SAM" id="SignalP"/>
    </source>
</evidence>
<dbReference type="Gene3D" id="2.60.120.200">
    <property type="match status" value="1"/>
</dbReference>
<dbReference type="InterPro" id="IPR000757">
    <property type="entry name" value="Beta-glucanase-like"/>
</dbReference>
<dbReference type="EMBL" id="NHYD01003085">
    <property type="protein sequence ID" value="PPQ82895.1"/>
    <property type="molecule type" value="Genomic_DNA"/>
</dbReference>
<comment type="caution">
    <text evidence="3">The sequence shown here is derived from an EMBL/GenBank/DDBJ whole genome shotgun (WGS) entry which is preliminary data.</text>
</comment>
<dbReference type="GO" id="GO:0005975">
    <property type="term" value="P:carbohydrate metabolic process"/>
    <property type="evidence" value="ECO:0007669"/>
    <property type="project" value="InterPro"/>
</dbReference>
<dbReference type="PANTHER" id="PTHR38121:SF2">
    <property type="entry name" value="ACYLTRANSFERASE 3 DOMAIN-CONTAINING PROTEIN"/>
    <property type="match status" value="1"/>
</dbReference>
<evidence type="ECO:0000313" key="3">
    <source>
        <dbReference type="EMBL" id="PPQ82895.1"/>
    </source>
</evidence>
<evidence type="ECO:0000313" key="4">
    <source>
        <dbReference type="Proteomes" id="UP000283269"/>
    </source>
</evidence>
<dbReference type="OrthoDB" id="25131at2759"/>
<feature type="chain" id="PRO_5018977734" description="GH16 domain-containing protein" evidence="1">
    <location>
        <begin position="20"/>
        <end position="278"/>
    </location>
</feature>
<dbReference type="PANTHER" id="PTHR38121">
    <property type="entry name" value="GH16 DOMAIN-CONTAINING PROTEIN"/>
    <property type="match status" value="1"/>
</dbReference>
<dbReference type="Proteomes" id="UP000283269">
    <property type="component" value="Unassembled WGS sequence"/>
</dbReference>
<feature type="signal peptide" evidence="1">
    <location>
        <begin position="1"/>
        <end position="19"/>
    </location>
</feature>
<dbReference type="SUPFAM" id="SSF49899">
    <property type="entry name" value="Concanavalin A-like lectins/glucanases"/>
    <property type="match status" value="1"/>
</dbReference>